<feature type="non-terminal residue" evidence="1">
    <location>
        <position position="72"/>
    </location>
</feature>
<evidence type="ECO:0008006" key="3">
    <source>
        <dbReference type="Google" id="ProtNLM"/>
    </source>
</evidence>
<dbReference type="InterPro" id="IPR036397">
    <property type="entry name" value="RNaseH_sf"/>
</dbReference>
<sequence>MLPSLRALGRRALFQHDKNPKHTSKATVAFLKNNRVIVIQWLSMSPDMNPIEHPWGILKRQVEHYSPSSIQT</sequence>
<organism evidence="1 2">
    <name type="scientific">Staurois parvus</name>
    <dbReference type="NCBI Taxonomy" id="386267"/>
    <lineage>
        <taxon>Eukaryota</taxon>
        <taxon>Metazoa</taxon>
        <taxon>Chordata</taxon>
        <taxon>Craniata</taxon>
        <taxon>Vertebrata</taxon>
        <taxon>Euteleostomi</taxon>
        <taxon>Amphibia</taxon>
        <taxon>Batrachia</taxon>
        <taxon>Anura</taxon>
        <taxon>Neobatrachia</taxon>
        <taxon>Ranoidea</taxon>
        <taxon>Ranidae</taxon>
        <taxon>Staurois</taxon>
    </lineage>
</organism>
<keyword evidence="2" id="KW-1185">Reference proteome</keyword>
<proteinExistence type="predicted"/>
<name>A0ABN9AIK0_9NEOB</name>
<dbReference type="Gene3D" id="3.30.420.10">
    <property type="entry name" value="Ribonuclease H-like superfamily/Ribonuclease H"/>
    <property type="match status" value="1"/>
</dbReference>
<dbReference type="EMBL" id="CATNWA010000178">
    <property type="protein sequence ID" value="CAI9534085.1"/>
    <property type="molecule type" value="Genomic_DNA"/>
</dbReference>
<accession>A0ABN9AIK0</accession>
<protein>
    <recommendedName>
        <fullName evidence="3">Tc1-like transposase DDE domain-containing protein</fullName>
    </recommendedName>
</protein>
<comment type="caution">
    <text evidence="1">The sequence shown here is derived from an EMBL/GenBank/DDBJ whole genome shotgun (WGS) entry which is preliminary data.</text>
</comment>
<gene>
    <name evidence="1" type="ORF">SPARVUS_LOCUS525509</name>
</gene>
<evidence type="ECO:0000313" key="1">
    <source>
        <dbReference type="EMBL" id="CAI9534085.1"/>
    </source>
</evidence>
<dbReference type="Proteomes" id="UP001162483">
    <property type="component" value="Unassembled WGS sequence"/>
</dbReference>
<evidence type="ECO:0000313" key="2">
    <source>
        <dbReference type="Proteomes" id="UP001162483"/>
    </source>
</evidence>
<reference evidence="1" key="1">
    <citation type="submission" date="2023-05" db="EMBL/GenBank/DDBJ databases">
        <authorList>
            <person name="Stuckert A."/>
        </authorList>
    </citation>
    <scope>NUCLEOTIDE SEQUENCE</scope>
</reference>